<evidence type="ECO:0000256" key="11">
    <source>
        <dbReference type="ARBA" id="ARBA00022777"/>
    </source>
</evidence>
<evidence type="ECO:0000256" key="3">
    <source>
        <dbReference type="ARBA" id="ARBA00022527"/>
    </source>
</evidence>
<dbReference type="Pfam" id="PF07714">
    <property type="entry name" value="PK_Tyr_Ser-Thr"/>
    <property type="match status" value="1"/>
</dbReference>
<keyword evidence="3" id="KW-0723">Serine/threonine-protein kinase</keyword>
<keyword evidence="8 21" id="KW-0732">Signal</keyword>
<proteinExistence type="predicted"/>
<keyword evidence="15" id="KW-0675">Receptor</keyword>
<gene>
    <name evidence="23" type="ORF">M0R45_013483</name>
</gene>
<dbReference type="PROSITE" id="PS50011">
    <property type="entry name" value="PROTEIN_KINASE_DOM"/>
    <property type="match status" value="1"/>
</dbReference>
<keyword evidence="9" id="KW-0677">Repeat</keyword>
<keyword evidence="7 20" id="KW-0812">Transmembrane</keyword>
<dbReference type="InterPro" id="IPR000719">
    <property type="entry name" value="Prot_kinase_dom"/>
</dbReference>
<dbReference type="SUPFAM" id="SSF56112">
    <property type="entry name" value="Protein kinase-like (PK-like)"/>
    <property type="match status" value="1"/>
</dbReference>
<keyword evidence="12" id="KW-0067">ATP-binding</keyword>
<feature type="signal peptide" evidence="21">
    <location>
        <begin position="1"/>
        <end position="29"/>
    </location>
</feature>
<dbReference type="FunFam" id="3.80.10.10:FF:000874">
    <property type="entry name" value="Probable LRR receptor-like serine/threonine-protein kinase RFK1"/>
    <property type="match status" value="1"/>
</dbReference>
<evidence type="ECO:0000256" key="8">
    <source>
        <dbReference type="ARBA" id="ARBA00022729"/>
    </source>
</evidence>
<dbReference type="Proteomes" id="UP001457282">
    <property type="component" value="Unassembled WGS sequence"/>
</dbReference>
<dbReference type="GO" id="GO:0004674">
    <property type="term" value="F:protein serine/threonine kinase activity"/>
    <property type="evidence" value="ECO:0007669"/>
    <property type="project" value="UniProtKB-KW"/>
</dbReference>
<dbReference type="PROSITE" id="PS00108">
    <property type="entry name" value="PROTEIN_KINASE_ST"/>
    <property type="match status" value="1"/>
</dbReference>
<dbReference type="Gene3D" id="2.60.120.430">
    <property type="entry name" value="Galactose-binding lectin"/>
    <property type="match status" value="1"/>
</dbReference>
<evidence type="ECO:0000256" key="15">
    <source>
        <dbReference type="ARBA" id="ARBA00023170"/>
    </source>
</evidence>
<dbReference type="GO" id="GO:0005524">
    <property type="term" value="F:ATP binding"/>
    <property type="evidence" value="ECO:0007669"/>
    <property type="project" value="UniProtKB-KW"/>
</dbReference>
<reference evidence="23 24" key="1">
    <citation type="journal article" date="2023" name="G3 (Bethesda)">
        <title>A chromosome-length genome assembly and annotation of blackberry (Rubus argutus, cv. 'Hillquist').</title>
        <authorList>
            <person name="Bruna T."/>
            <person name="Aryal R."/>
            <person name="Dudchenko O."/>
            <person name="Sargent D.J."/>
            <person name="Mead D."/>
            <person name="Buti M."/>
            <person name="Cavallini A."/>
            <person name="Hytonen T."/>
            <person name="Andres J."/>
            <person name="Pham M."/>
            <person name="Weisz D."/>
            <person name="Mascagni F."/>
            <person name="Usai G."/>
            <person name="Natali L."/>
            <person name="Bassil N."/>
            <person name="Fernandez G.E."/>
            <person name="Lomsadze A."/>
            <person name="Armour M."/>
            <person name="Olukolu B."/>
            <person name="Poorten T."/>
            <person name="Britton C."/>
            <person name="Davik J."/>
            <person name="Ashrafi H."/>
            <person name="Aiden E.L."/>
            <person name="Borodovsky M."/>
            <person name="Worthington M."/>
        </authorList>
    </citation>
    <scope>NUCLEOTIDE SEQUENCE [LARGE SCALE GENOMIC DNA]</scope>
    <source>
        <strain evidence="23">PI 553951</strain>
    </source>
</reference>
<accession>A0AAW1XJK6</accession>
<dbReference type="Pfam" id="PF00560">
    <property type="entry name" value="LRR_1"/>
    <property type="match status" value="4"/>
</dbReference>
<organism evidence="23 24">
    <name type="scientific">Rubus argutus</name>
    <name type="common">Southern blackberry</name>
    <dbReference type="NCBI Taxonomy" id="59490"/>
    <lineage>
        <taxon>Eukaryota</taxon>
        <taxon>Viridiplantae</taxon>
        <taxon>Streptophyta</taxon>
        <taxon>Embryophyta</taxon>
        <taxon>Tracheophyta</taxon>
        <taxon>Spermatophyta</taxon>
        <taxon>Magnoliopsida</taxon>
        <taxon>eudicotyledons</taxon>
        <taxon>Gunneridae</taxon>
        <taxon>Pentapetalae</taxon>
        <taxon>rosids</taxon>
        <taxon>fabids</taxon>
        <taxon>Rosales</taxon>
        <taxon>Rosaceae</taxon>
        <taxon>Rosoideae</taxon>
        <taxon>Rosoideae incertae sedis</taxon>
        <taxon>Rubus</taxon>
    </lineage>
</organism>
<dbReference type="InterPro" id="IPR001245">
    <property type="entry name" value="Ser-Thr/Tyr_kinase_cat_dom"/>
</dbReference>
<keyword evidence="24" id="KW-1185">Reference proteome</keyword>
<evidence type="ECO:0000256" key="12">
    <source>
        <dbReference type="ARBA" id="ARBA00022840"/>
    </source>
</evidence>
<dbReference type="PANTHER" id="PTHR48006">
    <property type="entry name" value="LEUCINE-RICH REPEAT-CONTAINING PROTEIN DDB_G0281931-RELATED"/>
    <property type="match status" value="1"/>
</dbReference>
<dbReference type="FunFam" id="1.10.510.10:FF:000044">
    <property type="entry name" value="Putative LRR receptor-like serine/threonine-protein kinase"/>
    <property type="match status" value="1"/>
</dbReference>
<dbReference type="AlphaFoldDB" id="A0AAW1XJK6"/>
<evidence type="ECO:0000256" key="13">
    <source>
        <dbReference type="ARBA" id="ARBA00022989"/>
    </source>
</evidence>
<keyword evidence="4" id="KW-0597">Phosphoprotein</keyword>
<dbReference type="Pfam" id="PF11721">
    <property type="entry name" value="Malectin"/>
    <property type="match status" value="1"/>
</dbReference>
<evidence type="ECO:0000313" key="23">
    <source>
        <dbReference type="EMBL" id="KAK9936654.1"/>
    </source>
</evidence>
<evidence type="ECO:0000256" key="17">
    <source>
        <dbReference type="ARBA" id="ARBA00047899"/>
    </source>
</evidence>
<comment type="subcellular location">
    <subcellularLocation>
        <location evidence="1">Membrane</location>
        <topology evidence="1">Single-pass type I membrane protein</topology>
    </subcellularLocation>
</comment>
<dbReference type="EC" id="2.7.11.1" evidence="2"/>
<dbReference type="InterPro" id="IPR032675">
    <property type="entry name" value="LRR_dom_sf"/>
</dbReference>
<evidence type="ECO:0000256" key="4">
    <source>
        <dbReference type="ARBA" id="ARBA00022553"/>
    </source>
</evidence>
<feature type="compositionally biased region" description="Low complexity" evidence="19">
    <location>
        <begin position="979"/>
        <end position="990"/>
    </location>
</feature>
<dbReference type="InterPro" id="IPR021720">
    <property type="entry name" value="Malectin_dom"/>
</dbReference>
<evidence type="ECO:0000256" key="10">
    <source>
        <dbReference type="ARBA" id="ARBA00022741"/>
    </source>
</evidence>
<sequence length="1020" mass="114200">MLPRSKCRFLFVLVTVLSCCFSLLRFAESEVPQYEIDALREITSTMGAKYWKFNGDSCEIEMIGVTAELPKESNSSVVCECNNTVCHVVKLILKRFSLPGMLPPQLVKLPYLREIDFVYNYLSGTIPREWGSMKLTSISLLVNRLSGEIPKELGNISTLTYLSLEANQFSGVVPPQLGSLINLGTLILSSNYFTGNIPMTFAGLRNLTNFRINDNNFNGTIPDFIQNWKQLKRLEMHGSGLQGPIPSNISLLSNLAELRISDITGPEQGFPMLKNMTGLVRLVLRNCNISGEIPPYIWTLQDIEMLDVSFNKLVGKIPATFNLERLKYLFLTGNSLTGSVPDSIFKDGSNVDISYNNFTWQGPEQRTCQENMNLNLNLFRSSSTENNLRRGLPCLKNLNCPRLSTCLHVNCGGNDITIKENKETILYKGDGGVEGGTAEYFFNDDEYWGFSSTGDFMDDNDFQNTRYSVSLSSSNLSDIYTAARTAPLSITYFHYCLENGDYTVNLHFAEIQFTNNQSYTSLGRRFFDIYIQDKLWLKNYNIEDEAKMAQKPVIKPHNISVTNNVLEIRFYFAGKGTTRIPNRGVYGPLISAISVKSDFKTCSSGGKKGHTPIIIGVVVGAVCLLILVLGILWWRGYFPGKLGRKKDGKESDLQMGNFTLKQLNAATNDFDYINKIGEGGFGPVYKGQLPDGTVIAVKQLSSKSRQGNREFLNEMGMISCLQHPNLVKLHGCCIEGGQLLLVYEYLENNNLARALFGRDTQIKMDWPTRRKICIGIARGLAFLHEESVLKIVHRDIKATNILLDGDLNPKISDFGLAKLDEEEKTHISTRVAGTIGYMAPEYALWGHLTYKADVYSFGVVTLELISGKNNNTYMSSDDCVCLLDWACHLQQSGKLLELVDEKLGSEFDKKEAEIMVKVALLCTNASASLRPSMSEAVNMLEGQATVPDVIPEPSTYREDLRFKAMRDLHRERKQDDSSTRSQTFRSTSTTYGMDSYEINQESTPPSLHRVESSRVAASAE</sequence>
<dbReference type="PROSITE" id="PS51257">
    <property type="entry name" value="PROKAR_LIPOPROTEIN"/>
    <property type="match status" value="1"/>
</dbReference>
<keyword evidence="11" id="KW-0418">Kinase</keyword>
<dbReference type="FunFam" id="3.30.200.20:FF:000217">
    <property type="entry name" value="probable LRR receptor-like serine/threonine-protein kinase At1g53430"/>
    <property type="match status" value="1"/>
</dbReference>
<evidence type="ECO:0000256" key="16">
    <source>
        <dbReference type="ARBA" id="ARBA00023180"/>
    </source>
</evidence>
<dbReference type="Gene3D" id="1.10.510.10">
    <property type="entry name" value="Transferase(Phosphotransferase) domain 1"/>
    <property type="match status" value="1"/>
</dbReference>
<keyword evidence="14 20" id="KW-0472">Membrane</keyword>
<comment type="catalytic activity">
    <reaction evidence="17">
        <text>L-threonyl-[protein] + ATP = O-phospho-L-threonyl-[protein] + ADP + H(+)</text>
        <dbReference type="Rhea" id="RHEA:46608"/>
        <dbReference type="Rhea" id="RHEA-COMP:11060"/>
        <dbReference type="Rhea" id="RHEA-COMP:11605"/>
        <dbReference type="ChEBI" id="CHEBI:15378"/>
        <dbReference type="ChEBI" id="CHEBI:30013"/>
        <dbReference type="ChEBI" id="CHEBI:30616"/>
        <dbReference type="ChEBI" id="CHEBI:61977"/>
        <dbReference type="ChEBI" id="CHEBI:456216"/>
        <dbReference type="EC" id="2.7.11.1"/>
    </reaction>
</comment>
<evidence type="ECO:0000256" key="19">
    <source>
        <dbReference type="SAM" id="MobiDB-lite"/>
    </source>
</evidence>
<feature type="compositionally biased region" description="Basic and acidic residues" evidence="19">
    <location>
        <begin position="969"/>
        <end position="978"/>
    </location>
</feature>
<dbReference type="InterPro" id="IPR011009">
    <property type="entry name" value="Kinase-like_dom_sf"/>
</dbReference>
<comment type="caution">
    <text evidence="23">The sequence shown here is derived from an EMBL/GenBank/DDBJ whole genome shotgun (WGS) entry which is preliminary data.</text>
</comment>
<evidence type="ECO:0000259" key="22">
    <source>
        <dbReference type="PROSITE" id="PS50011"/>
    </source>
</evidence>
<dbReference type="InterPro" id="IPR001611">
    <property type="entry name" value="Leu-rich_rpt"/>
</dbReference>
<evidence type="ECO:0000256" key="20">
    <source>
        <dbReference type="SAM" id="Phobius"/>
    </source>
</evidence>
<evidence type="ECO:0000256" key="7">
    <source>
        <dbReference type="ARBA" id="ARBA00022692"/>
    </source>
</evidence>
<keyword evidence="5" id="KW-0433">Leucine-rich repeat</keyword>
<feature type="domain" description="Protein kinase" evidence="22">
    <location>
        <begin position="670"/>
        <end position="946"/>
    </location>
</feature>
<comment type="catalytic activity">
    <reaction evidence="18">
        <text>L-seryl-[protein] + ATP = O-phospho-L-seryl-[protein] + ADP + H(+)</text>
        <dbReference type="Rhea" id="RHEA:17989"/>
        <dbReference type="Rhea" id="RHEA-COMP:9863"/>
        <dbReference type="Rhea" id="RHEA-COMP:11604"/>
        <dbReference type="ChEBI" id="CHEBI:15378"/>
        <dbReference type="ChEBI" id="CHEBI:29999"/>
        <dbReference type="ChEBI" id="CHEBI:30616"/>
        <dbReference type="ChEBI" id="CHEBI:83421"/>
        <dbReference type="ChEBI" id="CHEBI:456216"/>
        <dbReference type="EC" id="2.7.11.1"/>
    </reaction>
</comment>
<dbReference type="Gene3D" id="3.30.200.20">
    <property type="entry name" value="Phosphorylase Kinase, domain 1"/>
    <property type="match status" value="1"/>
</dbReference>
<evidence type="ECO:0000256" key="9">
    <source>
        <dbReference type="ARBA" id="ARBA00022737"/>
    </source>
</evidence>
<evidence type="ECO:0000256" key="18">
    <source>
        <dbReference type="ARBA" id="ARBA00048679"/>
    </source>
</evidence>
<dbReference type="InterPro" id="IPR008271">
    <property type="entry name" value="Ser/Thr_kinase_AS"/>
</dbReference>
<name>A0AAW1XJK6_RUBAR</name>
<dbReference type="Gene3D" id="3.80.10.10">
    <property type="entry name" value="Ribonuclease Inhibitor"/>
    <property type="match status" value="3"/>
</dbReference>
<dbReference type="PANTHER" id="PTHR48006:SF72">
    <property type="entry name" value="LRR RECEPTOR-LIKE SERINE_THREONINE-PROTEIN KINASE RFK1-RELATED"/>
    <property type="match status" value="1"/>
</dbReference>
<keyword evidence="16" id="KW-0325">Glycoprotein</keyword>
<evidence type="ECO:0000256" key="6">
    <source>
        <dbReference type="ARBA" id="ARBA00022679"/>
    </source>
</evidence>
<protein>
    <recommendedName>
        <fullName evidence="2">non-specific serine/threonine protein kinase</fullName>
        <ecNumber evidence="2">2.7.11.1</ecNumber>
    </recommendedName>
</protein>
<dbReference type="SUPFAM" id="SSF52058">
    <property type="entry name" value="L domain-like"/>
    <property type="match status" value="1"/>
</dbReference>
<evidence type="ECO:0000256" key="5">
    <source>
        <dbReference type="ARBA" id="ARBA00022614"/>
    </source>
</evidence>
<dbReference type="FunFam" id="3.80.10.10:FF:000433">
    <property type="entry name" value="Putative LRR receptor-like serine/threonine-protein kinase isoform A"/>
    <property type="match status" value="1"/>
</dbReference>
<keyword evidence="6" id="KW-0808">Transferase</keyword>
<dbReference type="CDD" id="cd14066">
    <property type="entry name" value="STKc_IRAK"/>
    <property type="match status" value="1"/>
</dbReference>
<evidence type="ECO:0000256" key="1">
    <source>
        <dbReference type="ARBA" id="ARBA00004479"/>
    </source>
</evidence>
<dbReference type="GO" id="GO:0016020">
    <property type="term" value="C:membrane"/>
    <property type="evidence" value="ECO:0007669"/>
    <property type="project" value="UniProtKB-SubCell"/>
</dbReference>
<feature type="transmembrane region" description="Helical" evidence="20">
    <location>
        <begin position="613"/>
        <end position="634"/>
    </location>
</feature>
<evidence type="ECO:0000256" key="2">
    <source>
        <dbReference type="ARBA" id="ARBA00012513"/>
    </source>
</evidence>
<keyword evidence="13 20" id="KW-1133">Transmembrane helix</keyword>
<evidence type="ECO:0000256" key="14">
    <source>
        <dbReference type="ARBA" id="ARBA00023136"/>
    </source>
</evidence>
<dbReference type="EMBL" id="JBEDUW010000003">
    <property type="protein sequence ID" value="KAK9936654.1"/>
    <property type="molecule type" value="Genomic_DNA"/>
</dbReference>
<dbReference type="SMART" id="SM00220">
    <property type="entry name" value="S_TKc"/>
    <property type="match status" value="1"/>
</dbReference>
<feature type="region of interest" description="Disordered" evidence="19">
    <location>
        <begin position="969"/>
        <end position="1020"/>
    </location>
</feature>
<evidence type="ECO:0000313" key="24">
    <source>
        <dbReference type="Proteomes" id="UP001457282"/>
    </source>
</evidence>
<evidence type="ECO:0000256" key="21">
    <source>
        <dbReference type="SAM" id="SignalP"/>
    </source>
</evidence>
<dbReference type="FunFam" id="3.80.10.10:FF:000452">
    <property type="entry name" value="Probable LRR receptor-like serine/threonine-protein kinase RFK1"/>
    <property type="match status" value="1"/>
</dbReference>
<dbReference type="FunFam" id="2.60.120.430:FF:000004">
    <property type="entry name" value="Putative leucine-rich repeat receptor-like serine/threonine-protein kinase"/>
    <property type="match status" value="1"/>
</dbReference>
<keyword evidence="10" id="KW-0547">Nucleotide-binding</keyword>
<dbReference type="InterPro" id="IPR051824">
    <property type="entry name" value="LRR_Rcpt-Like_S/T_Kinase"/>
</dbReference>
<feature type="chain" id="PRO_5043407880" description="non-specific serine/threonine protein kinase" evidence="21">
    <location>
        <begin position="30"/>
        <end position="1020"/>
    </location>
</feature>